<evidence type="ECO:0000313" key="1">
    <source>
        <dbReference type="EMBL" id="CAR41807.1"/>
    </source>
</evidence>
<dbReference type="AlphaFoldDB" id="B9DUA0"/>
<dbReference type="InterPro" id="IPR008183">
    <property type="entry name" value="Aldose_1/G6P_1-epimerase"/>
</dbReference>
<dbReference type="Gene3D" id="2.70.98.10">
    <property type="match status" value="1"/>
</dbReference>
<sequence length="300" mass="34544">MGNQLMKLKNDELTVEFKPEGATISSIKDRDGVEYLWQGNPEYWGGQAPVLFPICGSLRNDGATFQVGEKTISGSMPRHGIVRKRTFDLVKHTENEIQFRILSDDEMLKQYPFPFELQLTYRLDGKRLETEYAIRYLGELDAMPFFIGGHPGFNCPLLEDEAFDDYYLEFELEEDCTIPESFPETGLLDFSKRQPMLSKTRILDLNYELFKHDALTFDNLKSRKVALKTKNHQKGLKVSFEDFPFLVVWTTTNKGPFIALEPWSGLSTSLTETDNFIDKTHVTYVEKGEVSRKAFTIEIC</sequence>
<dbReference type="GO" id="GO:0005975">
    <property type="term" value="P:carbohydrate metabolic process"/>
    <property type="evidence" value="ECO:0007669"/>
    <property type="project" value="InterPro"/>
</dbReference>
<dbReference type="CDD" id="cd09024">
    <property type="entry name" value="Aldose_epim_lacX"/>
    <property type="match status" value="1"/>
</dbReference>
<dbReference type="HOGENOM" id="CLU_057834_1_0_9"/>
<evidence type="ECO:0000313" key="2">
    <source>
        <dbReference type="Proteomes" id="UP000000449"/>
    </source>
</evidence>
<keyword evidence="2" id="KW-1185">Reference proteome</keyword>
<dbReference type="eggNOG" id="COG2017">
    <property type="taxonomic scope" value="Bacteria"/>
</dbReference>
<dbReference type="GO" id="GO:0016853">
    <property type="term" value="F:isomerase activity"/>
    <property type="evidence" value="ECO:0007669"/>
    <property type="project" value="InterPro"/>
</dbReference>
<dbReference type="KEGG" id="sub:SUB0802"/>
<dbReference type="Pfam" id="PF01263">
    <property type="entry name" value="Aldose_epim"/>
    <property type="match status" value="1"/>
</dbReference>
<dbReference type="SUPFAM" id="SSF74650">
    <property type="entry name" value="Galactose mutarotase-like"/>
    <property type="match status" value="1"/>
</dbReference>
<dbReference type="STRING" id="218495.SUB0802"/>
<dbReference type="InterPro" id="IPR014718">
    <property type="entry name" value="GH-type_carb-bd"/>
</dbReference>
<organism evidence="1 2">
    <name type="scientific">Streptococcus uberis (strain ATCC BAA-854 / 0140J)</name>
    <dbReference type="NCBI Taxonomy" id="218495"/>
    <lineage>
        <taxon>Bacteria</taxon>
        <taxon>Bacillati</taxon>
        <taxon>Bacillota</taxon>
        <taxon>Bacilli</taxon>
        <taxon>Lactobacillales</taxon>
        <taxon>Streptococcaceae</taxon>
        <taxon>Streptococcus</taxon>
    </lineage>
</organism>
<dbReference type="InterPro" id="IPR037481">
    <property type="entry name" value="LacX"/>
</dbReference>
<dbReference type="Proteomes" id="UP000000449">
    <property type="component" value="Chromosome"/>
</dbReference>
<protein>
    <submittedName>
        <fullName evidence="1">Aldose 1-epimerase 2</fullName>
    </submittedName>
</protein>
<proteinExistence type="predicted"/>
<gene>
    <name evidence="1" type="primary">lacX2</name>
    <name evidence="1" type="ordered locus">SUB0802</name>
</gene>
<name>B9DUA0_STRU0</name>
<dbReference type="EMBL" id="AM946015">
    <property type="protein sequence ID" value="CAR41807.1"/>
    <property type="molecule type" value="Genomic_DNA"/>
</dbReference>
<reference evidence="2" key="1">
    <citation type="journal article" date="2009" name="BMC Genomics">
        <title>Evidence for niche adaptation in the genome of the bovine pathogen Streptococcus uberis.</title>
        <authorList>
            <person name="Ward P.N."/>
            <person name="Holden M.T.G."/>
            <person name="Leigh J.A."/>
            <person name="Lennard N."/>
            <person name="Bignell A."/>
            <person name="Barron A."/>
            <person name="Clark L."/>
            <person name="Quail M.A."/>
            <person name="Woodward J."/>
            <person name="Barrell B.G."/>
            <person name="Egan S.A."/>
            <person name="Field T.R."/>
            <person name="Maskell D."/>
            <person name="Kehoe M."/>
            <person name="Dowson C.G."/>
            <person name="Chanter N."/>
            <person name="Whatmore A.M."/>
            <person name="Bentley S.D."/>
            <person name="Parkhill J."/>
        </authorList>
    </citation>
    <scope>NUCLEOTIDE SEQUENCE [LARGE SCALE GENOMIC DNA]</scope>
    <source>
        <strain evidence="2">ATCC BAA-854 / 0140J</strain>
    </source>
</reference>
<dbReference type="InterPro" id="IPR011013">
    <property type="entry name" value="Gal_mutarotase_sf_dom"/>
</dbReference>
<accession>B9DUA0</accession>
<dbReference type="GO" id="GO:0030246">
    <property type="term" value="F:carbohydrate binding"/>
    <property type="evidence" value="ECO:0007669"/>
    <property type="project" value="InterPro"/>
</dbReference>